<dbReference type="Pfam" id="PF01381">
    <property type="entry name" value="HTH_3"/>
    <property type="match status" value="1"/>
</dbReference>
<dbReference type="GO" id="GO:0003677">
    <property type="term" value="F:DNA binding"/>
    <property type="evidence" value="ECO:0007669"/>
    <property type="project" value="InterPro"/>
</dbReference>
<dbReference type="Gene3D" id="1.10.260.40">
    <property type="entry name" value="lambda repressor-like DNA-binding domains"/>
    <property type="match status" value="1"/>
</dbReference>
<evidence type="ECO:0000313" key="2">
    <source>
        <dbReference type="EMBL" id="PLS29379.1"/>
    </source>
</evidence>
<dbReference type="AlphaFoldDB" id="A0A2N5J5A9"/>
<protein>
    <submittedName>
        <fullName evidence="2">XRE family transcriptional regulator</fullName>
    </submittedName>
</protein>
<dbReference type="InterPro" id="IPR010982">
    <property type="entry name" value="Lambda_DNA-bd_dom_sf"/>
</dbReference>
<evidence type="ECO:0000313" key="3">
    <source>
        <dbReference type="Proteomes" id="UP000235034"/>
    </source>
</evidence>
<dbReference type="RefSeq" id="WP_243394279.1">
    <property type="nucleotide sequence ID" value="NZ_NMWT01000004.1"/>
</dbReference>
<dbReference type="EMBL" id="NMWT01000004">
    <property type="protein sequence ID" value="PLS29379.1"/>
    <property type="molecule type" value="Genomic_DNA"/>
</dbReference>
<dbReference type="SMART" id="SM00530">
    <property type="entry name" value="HTH_XRE"/>
    <property type="match status" value="1"/>
</dbReference>
<reference evidence="2 3" key="1">
    <citation type="submission" date="2017-07" db="EMBL/GenBank/DDBJ databases">
        <title>Bifidobacterium novel species.</title>
        <authorList>
            <person name="Lugli G.A."/>
            <person name="Milani C."/>
            <person name="Duranti S."/>
            <person name="Mangifesta M."/>
        </authorList>
    </citation>
    <scope>NUCLEOTIDE SEQUENCE [LARGE SCALE GENOMIC DNA]</scope>
    <source>
        <strain evidence="2 3">77</strain>
    </source>
</reference>
<evidence type="ECO:0000259" key="1">
    <source>
        <dbReference type="PROSITE" id="PS50943"/>
    </source>
</evidence>
<name>A0A2N5J5A9_9BIFI</name>
<comment type="caution">
    <text evidence="2">The sequence shown here is derived from an EMBL/GenBank/DDBJ whole genome shotgun (WGS) entry which is preliminary data.</text>
</comment>
<keyword evidence="3" id="KW-1185">Reference proteome</keyword>
<dbReference type="InterPro" id="IPR001387">
    <property type="entry name" value="Cro/C1-type_HTH"/>
</dbReference>
<dbReference type="Proteomes" id="UP000235034">
    <property type="component" value="Unassembled WGS sequence"/>
</dbReference>
<dbReference type="CDD" id="cd00093">
    <property type="entry name" value="HTH_XRE"/>
    <property type="match status" value="1"/>
</dbReference>
<dbReference type="PROSITE" id="PS50943">
    <property type="entry name" value="HTH_CROC1"/>
    <property type="match status" value="1"/>
</dbReference>
<feature type="domain" description="HTH cro/C1-type" evidence="1">
    <location>
        <begin position="36"/>
        <end position="91"/>
    </location>
</feature>
<sequence length="103" mass="11800">MKRTSFDDYMAKRGLTEQDLQPYKDQLQERIRVYELKEARKACALTQQQLADHMGVSQKRVCELERGDIDHTQVSTLKRYVEGLGGILHVSATLPGREPIVIV</sequence>
<proteinExistence type="predicted"/>
<organism evidence="2 3">
    <name type="scientific">Bifidobacterium parmae</name>
    <dbReference type="NCBI Taxonomy" id="361854"/>
    <lineage>
        <taxon>Bacteria</taxon>
        <taxon>Bacillati</taxon>
        <taxon>Actinomycetota</taxon>
        <taxon>Actinomycetes</taxon>
        <taxon>Bifidobacteriales</taxon>
        <taxon>Bifidobacteriaceae</taxon>
        <taxon>Bifidobacterium</taxon>
    </lineage>
</organism>
<gene>
    <name evidence="2" type="ORF">Uis4E_0468</name>
</gene>
<accession>A0A2N5J5A9</accession>
<dbReference type="SUPFAM" id="SSF47413">
    <property type="entry name" value="lambda repressor-like DNA-binding domains"/>
    <property type="match status" value="1"/>
</dbReference>